<gene>
    <name evidence="2" type="ORF">TNCV_28171</name>
</gene>
<dbReference type="EMBL" id="BMAU01021437">
    <property type="protein sequence ID" value="GFY36612.1"/>
    <property type="molecule type" value="Genomic_DNA"/>
</dbReference>
<accession>A0A8X6WLC7</accession>
<dbReference type="Proteomes" id="UP000887159">
    <property type="component" value="Unassembled WGS sequence"/>
</dbReference>
<feature type="region of interest" description="Disordered" evidence="1">
    <location>
        <begin position="1"/>
        <end position="20"/>
    </location>
</feature>
<name>A0A8X6WLC7_TRICX</name>
<sequence>MAPSTHLMQQPKPTDPLDASTKSVRLTWHSNQICQTHFTQQPNLSDSLDATPPFNSENSHLHHYRYIVRSPIHRLTGGGVL</sequence>
<feature type="compositionally biased region" description="Polar residues" evidence="1">
    <location>
        <begin position="1"/>
        <end position="12"/>
    </location>
</feature>
<evidence type="ECO:0000256" key="1">
    <source>
        <dbReference type="SAM" id="MobiDB-lite"/>
    </source>
</evidence>
<protein>
    <submittedName>
        <fullName evidence="2">Uncharacterized protein</fullName>
    </submittedName>
</protein>
<organism evidence="2 3">
    <name type="scientific">Trichonephila clavipes</name>
    <name type="common">Golden silk orbweaver</name>
    <name type="synonym">Nephila clavipes</name>
    <dbReference type="NCBI Taxonomy" id="2585209"/>
    <lineage>
        <taxon>Eukaryota</taxon>
        <taxon>Metazoa</taxon>
        <taxon>Ecdysozoa</taxon>
        <taxon>Arthropoda</taxon>
        <taxon>Chelicerata</taxon>
        <taxon>Arachnida</taxon>
        <taxon>Araneae</taxon>
        <taxon>Araneomorphae</taxon>
        <taxon>Entelegynae</taxon>
        <taxon>Araneoidea</taxon>
        <taxon>Nephilidae</taxon>
        <taxon>Trichonephila</taxon>
    </lineage>
</organism>
<reference evidence="2" key="1">
    <citation type="submission" date="2020-08" db="EMBL/GenBank/DDBJ databases">
        <title>Multicomponent nature underlies the extraordinary mechanical properties of spider dragline silk.</title>
        <authorList>
            <person name="Kono N."/>
            <person name="Nakamura H."/>
            <person name="Mori M."/>
            <person name="Yoshida Y."/>
            <person name="Ohtoshi R."/>
            <person name="Malay A.D."/>
            <person name="Moran D.A.P."/>
            <person name="Tomita M."/>
            <person name="Numata K."/>
            <person name="Arakawa K."/>
        </authorList>
    </citation>
    <scope>NUCLEOTIDE SEQUENCE</scope>
</reference>
<dbReference type="AlphaFoldDB" id="A0A8X6WLC7"/>
<keyword evidence="3" id="KW-1185">Reference proteome</keyword>
<proteinExistence type="predicted"/>
<comment type="caution">
    <text evidence="2">The sequence shown here is derived from an EMBL/GenBank/DDBJ whole genome shotgun (WGS) entry which is preliminary data.</text>
</comment>
<evidence type="ECO:0000313" key="3">
    <source>
        <dbReference type="Proteomes" id="UP000887159"/>
    </source>
</evidence>
<evidence type="ECO:0000313" key="2">
    <source>
        <dbReference type="EMBL" id="GFY36612.1"/>
    </source>
</evidence>